<proteinExistence type="predicted"/>
<evidence type="ECO:0000313" key="2">
    <source>
        <dbReference type="Proteomes" id="UP000191820"/>
    </source>
</evidence>
<evidence type="ECO:0000313" key="1">
    <source>
        <dbReference type="EMBL" id="ARD21094.1"/>
    </source>
</evidence>
<dbReference type="Proteomes" id="UP000191820">
    <property type="component" value="Chromosome"/>
</dbReference>
<dbReference type="Pfam" id="PF11280">
    <property type="entry name" value="DUF3081"/>
    <property type="match status" value="1"/>
</dbReference>
<evidence type="ECO:0008006" key="3">
    <source>
        <dbReference type="Google" id="ProtNLM"/>
    </source>
</evidence>
<keyword evidence="2" id="KW-1185">Reference proteome</keyword>
<sequence length="93" mass="10908">MRNAIDIYQALKVFNKIVECGEKHKAENGYNSRYHLCGLQAETGFDGYTITLSDGRTSLNIYFHNKYQFDYPDNEAFENFMRRFGDVIKHTVQ</sequence>
<accession>A0ABN4YG69</accession>
<name>A0ABN4YG69_9GAMM</name>
<organism evidence="1 2">
    <name type="scientific">Shewanella japonica</name>
    <dbReference type="NCBI Taxonomy" id="93973"/>
    <lineage>
        <taxon>Bacteria</taxon>
        <taxon>Pseudomonadati</taxon>
        <taxon>Pseudomonadota</taxon>
        <taxon>Gammaproteobacteria</taxon>
        <taxon>Alteromonadales</taxon>
        <taxon>Shewanellaceae</taxon>
        <taxon>Shewanella</taxon>
    </lineage>
</organism>
<dbReference type="EMBL" id="CP020472">
    <property type="protein sequence ID" value="ARD21094.1"/>
    <property type="molecule type" value="Genomic_DNA"/>
</dbReference>
<gene>
    <name evidence="1" type="ORF">SJ2017_0758</name>
</gene>
<dbReference type="InterPro" id="IPR021432">
    <property type="entry name" value="DUF3081"/>
</dbReference>
<protein>
    <recommendedName>
        <fullName evidence="3">DUF3081 domain-containing protein</fullName>
    </recommendedName>
</protein>
<dbReference type="RefSeq" id="WP_055022620.1">
    <property type="nucleotide sequence ID" value="NZ_CANMJJ010000015.1"/>
</dbReference>
<reference evidence="1 2" key="1">
    <citation type="submission" date="2017-03" db="EMBL/GenBank/DDBJ databases">
        <title>Genome sequencing of Shewanella japonica KCTC 22435.</title>
        <authorList>
            <person name="Kim K.M."/>
        </authorList>
    </citation>
    <scope>NUCLEOTIDE SEQUENCE [LARGE SCALE GENOMIC DNA]</scope>
    <source>
        <strain evidence="1 2">KCTC 22435</strain>
    </source>
</reference>